<evidence type="ECO:0000256" key="4">
    <source>
        <dbReference type="ARBA" id="ARBA00022519"/>
    </source>
</evidence>
<sequence length="393" mass="43718">MTSSSQLGLAKGYTFTIFTMTSIVISFFPLYFDAVGYSKLQIGMLYAIGPMIGIVSNLLWGYISDRWGTIRKVLLLLTGQLIMAPLVFHAESFGLLYAAMAVFFFFQQPMLSMNDSQLLLITSVSGKSYASFRVYGSIGFAFASLVFGMILKETGHTFTAYLAYGSVIASLLFAFLLRDVRGGKDSFKPIEWKPMAKIIGSRPFLRFLGLLLILSIAHRINDGFLALYMRELHAPDSLIGYAWTASALSEIPTFFLLSKYGHKFKELALLAVAASVYMIRFTLLSFIQDPVWAIALQAMHSMSFGIFLFTGIRYVSQAVPDEYRASGQAIFAVTWQSVAGLISGVIGGWLFEAYGGQWLYRIAALLALAAAVGFFVTHWYEENGSPRKQLRKY</sequence>
<evidence type="ECO:0000256" key="2">
    <source>
        <dbReference type="ARBA" id="ARBA00022448"/>
    </source>
</evidence>
<feature type="transmembrane region" description="Helical" evidence="8">
    <location>
        <begin position="44"/>
        <end position="63"/>
    </location>
</feature>
<keyword evidence="2" id="KW-0813">Transport</keyword>
<feature type="transmembrane region" description="Helical" evidence="8">
    <location>
        <begin position="327"/>
        <end position="346"/>
    </location>
</feature>
<keyword evidence="11" id="KW-1185">Reference proteome</keyword>
<feature type="transmembrane region" description="Helical" evidence="8">
    <location>
        <begin position="94"/>
        <end position="111"/>
    </location>
</feature>
<proteinExistence type="predicted"/>
<evidence type="ECO:0000313" key="10">
    <source>
        <dbReference type="EMBL" id="MFC0216357.1"/>
    </source>
</evidence>
<name>A0ABV6DUU0_9BACL</name>
<keyword evidence="5 8" id="KW-0812">Transmembrane</keyword>
<organism evidence="10 11">
    <name type="scientific">Paenibacillus chartarius</name>
    <dbReference type="NCBI Taxonomy" id="747481"/>
    <lineage>
        <taxon>Bacteria</taxon>
        <taxon>Bacillati</taxon>
        <taxon>Bacillota</taxon>
        <taxon>Bacilli</taxon>
        <taxon>Bacillales</taxon>
        <taxon>Paenibacillaceae</taxon>
        <taxon>Paenibacillus</taxon>
    </lineage>
</organism>
<feature type="transmembrane region" description="Helical" evidence="8">
    <location>
        <begin position="158"/>
        <end position="177"/>
    </location>
</feature>
<dbReference type="PANTHER" id="PTHR23522:SF10">
    <property type="entry name" value="3-PHENYLPROPIONIC ACID TRANSPORTER-RELATED"/>
    <property type="match status" value="1"/>
</dbReference>
<feature type="transmembrane region" description="Helical" evidence="8">
    <location>
        <begin position="269"/>
        <end position="288"/>
    </location>
</feature>
<dbReference type="InterPro" id="IPR036259">
    <property type="entry name" value="MFS_trans_sf"/>
</dbReference>
<dbReference type="PANTHER" id="PTHR23522">
    <property type="entry name" value="BLL5896 PROTEIN"/>
    <property type="match status" value="1"/>
</dbReference>
<protein>
    <submittedName>
        <fullName evidence="10">MFS transporter</fullName>
    </submittedName>
</protein>
<gene>
    <name evidence="10" type="ORF">ACFFK0_28570</name>
</gene>
<evidence type="ECO:0000256" key="7">
    <source>
        <dbReference type="ARBA" id="ARBA00023136"/>
    </source>
</evidence>
<dbReference type="RefSeq" id="WP_377474455.1">
    <property type="nucleotide sequence ID" value="NZ_JBHLWN010000118.1"/>
</dbReference>
<feature type="domain" description="Major facilitator superfamily (MFS) profile" evidence="9">
    <location>
        <begin position="195"/>
        <end position="393"/>
    </location>
</feature>
<dbReference type="Gene3D" id="1.20.1250.20">
    <property type="entry name" value="MFS general substrate transporter like domains"/>
    <property type="match status" value="2"/>
</dbReference>
<dbReference type="Pfam" id="PF12832">
    <property type="entry name" value="MFS_1_like"/>
    <property type="match status" value="1"/>
</dbReference>
<dbReference type="Proteomes" id="UP001589776">
    <property type="component" value="Unassembled WGS sequence"/>
</dbReference>
<dbReference type="SUPFAM" id="SSF103473">
    <property type="entry name" value="MFS general substrate transporter"/>
    <property type="match status" value="1"/>
</dbReference>
<evidence type="ECO:0000256" key="3">
    <source>
        <dbReference type="ARBA" id="ARBA00022475"/>
    </source>
</evidence>
<feature type="transmembrane region" description="Helical" evidence="8">
    <location>
        <begin position="358"/>
        <end position="380"/>
    </location>
</feature>
<dbReference type="InterPro" id="IPR024989">
    <property type="entry name" value="MFS_assoc_dom"/>
</dbReference>
<keyword evidence="3" id="KW-1003">Cell membrane</keyword>
<feature type="transmembrane region" description="Helical" evidence="8">
    <location>
        <begin position="132"/>
        <end position="152"/>
    </location>
</feature>
<comment type="subcellular location">
    <subcellularLocation>
        <location evidence="1">Cell inner membrane</location>
        <topology evidence="1">Multi-pass membrane protein</topology>
    </subcellularLocation>
</comment>
<accession>A0ABV6DUU0</accession>
<feature type="transmembrane region" description="Helical" evidence="8">
    <location>
        <begin position="198"/>
        <end position="218"/>
    </location>
</feature>
<dbReference type="PROSITE" id="PS50850">
    <property type="entry name" value="MFS"/>
    <property type="match status" value="1"/>
</dbReference>
<dbReference type="InterPro" id="IPR020846">
    <property type="entry name" value="MFS_dom"/>
</dbReference>
<evidence type="ECO:0000256" key="5">
    <source>
        <dbReference type="ARBA" id="ARBA00022692"/>
    </source>
</evidence>
<feature type="transmembrane region" description="Helical" evidence="8">
    <location>
        <begin position="294"/>
        <end position="315"/>
    </location>
</feature>
<keyword evidence="4" id="KW-0997">Cell inner membrane</keyword>
<evidence type="ECO:0000313" key="11">
    <source>
        <dbReference type="Proteomes" id="UP001589776"/>
    </source>
</evidence>
<evidence type="ECO:0000256" key="1">
    <source>
        <dbReference type="ARBA" id="ARBA00004429"/>
    </source>
</evidence>
<evidence type="ECO:0000259" key="9">
    <source>
        <dbReference type="PROSITE" id="PS50850"/>
    </source>
</evidence>
<evidence type="ECO:0000256" key="6">
    <source>
        <dbReference type="ARBA" id="ARBA00022989"/>
    </source>
</evidence>
<keyword evidence="6 8" id="KW-1133">Transmembrane helix</keyword>
<comment type="caution">
    <text evidence="10">The sequence shown here is derived from an EMBL/GenBank/DDBJ whole genome shotgun (WGS) entry which is preliminary data.</text>
</comment>
<keyword evidence="7 8" id="KW-0472">Membrane</keyword>
<evidence type="ECO:0000256" key="8">
    <source>
        <dbReference type="SAM" id="Phobius"/>
    </source>
</evidence>
<feature type="transmembrane region" description="Helical" evidence="8">
    <location>
        <begin position="12"/>
        <end position="32"/>
    </location>
</feature>
<dbReference type="EMBL" id="JBHLWN010000118">
    <property type="protein sequence ID" value="MFC0216357.1"/>
    <property type="molecule type" value="Genomic_DNA"/>
</dbReference>
<reference evidence="10 11" key="1">
    <citation type="submission" date="2024-09" db="EMBL/GenBank/DDBJ databases">
        <authorList>
            <person name="Sun Q."/>
            <person name="Mori K."/>
        </authorList>
    </citation>
    <scope>NUCLEOTIDE SEQUENCE [LARGE SCALE GENOMIC DNA]</scope>
    <source>
        <strain evidence="10 11">CCM 7759</strain>
    </source>
</reference>